<dbReference type="Pfam" id="PF17167">
    <property type="entry name" value="Glyco_hydro_94"/>
    <property type="match status" value="1"/>
</dbReference>
<dbReference type="SMART" id="SM01068">
    <property type="entry name" value="CBM_X"/>
    <property type="match status" value="1"/>
</dbReference>
<dbReference type="InterPro" id="IPR008928">
    <property type="entry name" value="6-hairpin_glycosidase_sf"/>
</dbReference>
<dbReference type="CDD" id="cd11751">
    <property type="entry name" value="GH94N_like_4"/>
    <property type="match status" value="1"/>
</dbReference>
<dbReference type="SUPFAM" id="SSF74650">
    <property type="entry name" value="Galactose mutarotase-like"/>
    <property type="match status" value="1"/>
</dbReference>
<protein>
    <submittedName>
        <fullName evidence="5">Glycosyl transferase family 36</fullName>
    </submittedName>
</protein>
<dbReference type="GO" id="GO:0005975">
    <property type="term" value="P:carbohydrate metabolic process"/>
    <property type="evidence" value="ECO:0007669"/>
    <property type="project" value="InterPro"/>
</dbReference>
<sequence>MKKFETKYGYFTEDGNEYVIKTYHTPKPWINVITNGSYGLVISQTGGGFSWLEHSEFNRLNRWHQDLIKDDWGKYFYIKNNITGEVFSPTWSPVKNYLNNYECHHGFGYTKFISEYKGIKVSLTIFVPLNEQLEIWNFEIQNNSDTDLNLSIYSYFEWCLGSSADHHREFHKTFIETEFDNSLNAMTATKRLWEIPISNRGHWNIEYPYLGFIGSSKKISDYDGDKESFIGQYGSLEKPIGVFSENLSKKTGKWNDSIGTVKVDVNLKSGSKENFSFFFGIKKNKNQIQKSIQHYSDHNNVVKALDAVKKFWQEMFSTLEINTPDEAMNFMVNKWLRYQAIAGRLWARTAYYQQSGAFGFRDQLQDSLVFLPINPKFTENQIRLHAKHQFQDGTVLHWWHPISETGLPTKMTDDLIWLPFLIVNYIDETNDYKILNIKEPYYDNKNKKDTLFNHSVNAIERVLKRFSKRGLPLIGAGDWNDGLSAVGLDMKGESIWLAEFFYLVLTRFSEISEQYGKKKFAKRYKQKAAQLKKAFDKYAWDGEWFYRATKDNGEKIGSRKNKEGKIYLNAQTWSVITGIADEDKAKKAMSSVTKHLLKKNGCLLLTPAYTKPDEMIGYLSRYAPGRRENGGVYSHAATWAIWAYALLKENENVFKSYKNLCPIYNGLSPDEYVAEPYVTPGNIDGPDSPNYGMAGWTWYTGSANWFQKVIVDWILGIRATTKGLLIDPCIPSDWKEYSVKRKFRGTTYLIKVINSGKENAQFSYLKIDGKSNESNIIKPVKKSTVNIEVYLT</sequence>
<evidence type="ECO:0000313" key="5">
    <source>
        <dbReference type="EMBL" id="HFI91705.1"/>
    </source>
</evidence>
<dbReference type="AlphaFoldDB" id="A0A7V2ZKQ1"/>
<keyword evidence="1" id="KW-0328">Glycosyltransferase</keyword>
<dbReference type="SUPFAM" id="SSF48208">
    <property type="entry name" value="Six-hairpin glycosidases"/>
    <property type="match status" value="1"/>
</dbReference>
<name>A0A7V2ZKQ1_9BACT</name>
<comment type="caution">
    <text evidence="5">The sequence shown here is derived from an EMBL/GenBank/DDBJ whole genome shotgun (WGS) entry which is preliminary data.</text>
</comment>
<dbReference type="InterPro" id="IPR012341">
    <property type="entry name" value="6hp_glycosidase-like_sf"/>
</dbReference>
<dbReference type="Pfam" id="PF06165">
    <property type="entry name" value="GH94_b-supersand"/>
    <property type="match status" value="1"/>
</dbReference>
<accession>A0A7V2ZKQ1</accession>
<keyword evidence="2 5" id="KW-0808">Transferase</keyword>
<feature type="domain" description="Glycosyl hydrolase 94 supersandwich" evidence="3">
    <location>
        <begin position="16"/>
        <end position="297"/>
    </location>
</feature>
<dbReference type="InterPro" id="IPR033432">
    <property type="entry name" value="GH94_catalytic"/>
</dbReference>
<evidence type="ECO:0000259" key="3">
    <source>
        <dbReference type="Pfam" id="PF06165"/>
    </source>
</evidence>
<organism evidence="5">
    <name type="scientific">Ignavibacterium album</name>
    <dbReference type="NCBI Taxonomy" id="591197"/>
    <lineage>
        <taxon>Bacteria</taxon>
        <taxon>Pseudomonadati</taxon>
        <taxon>Ignavibacteriota</taxon>
        <taxon>Ignavibacteria</taxon>
        <taxon>Ignavibacteriales</taxon>
        <taxon>Ignavibacteriaceae</taxon>
        <taxon>Ignavibacterium</taxon>
    </lineage>
</organism>
<reference evidence="5" key="1">
    <citation type="journal article" date="2020" name="mSystems">
        <title>Genome- and Community-Level Interaction Insights into Carbon Utilization and Element Cycling Functions of Hydrothermarchaeota in Hydrothermal Sediment.</title>
        <authorList>
            <person name="Zhou Z."/>
            <person name="Liu Y."/>
            <person name="Xu W."/>
            <person name="Pan J."/>
            <person name="Luo Z.H."/>
            <person name="Li M."/>
        </authorList>
    </citation>
    <scope>NUCLEOTIDE SEQUENCE [LARGE SCALE GENOMIC DNA]</scope>
    <source>
        <strain evidence="5">SpSt-479</strain>
    </source>
</reference>
<dbReference type="InterPro" id="IPR052047">
    <property type="entry name" value="GH94_Enzymes"/>
</dbReference>
<dbReference type="GO" id="GO:0016757">
    <property type="term" value="F:glycosyltransferase activity"/>
    <property type="evidence" value="ECO:0007669"/>
    <property type="project" value="UniProtKB-KW"/>
</dbReference>
<dbReference type="Gene3D" id="1.50.10.10">
    <property type="match status" value="1"/>
</dbReference>
<dbReference type="PANTHER" id="PTHR37469">
    <property type="entry name" value="CELLOBIONIC ACID PHOSPHORYLASE-RELATED"/>
    <property type="match status" value="1"/>
</dbReference>
<gene>
    <name evidence="5" type="ORF">ENS31_09300</name>
</gene>
<dbReference type="InterPro" id="IPR037018">
    <property type="entry name" value="GH65_N"/>
</dbReference>
<dbReference type="Gene3D" id="2.70.98.40">
    <property type="entry name" value="Glycoside hydrolase, family 65, N-terminal domain"/>
    <property type="match status" value="1"/>
</dbReference>
<dbReference type="PANTHER" id="PTHR37469:SF2">
    <property type="entry name" value="CELLOBIONIC ACID PHOSPHORYLASE"/>
    <property type="match status" value="1"/>
</dbReference>
<feature type="domain" description="Glycosyl hydrolase 94 catalytic" evidence="4">
    <location>
        <begin position="311"/>
        <end position="716"/>
    </location>
</feature>
<proteinExistence type="predicted"/>
<dbReference type="InterPro" id="IPR011013">
    <property type="entry name" value="Gal_mutarotase_sf_dom"/>
</dbReference>
<evidence type="ECO:0000256" key="2">
    <source>
        <dbReference type="ARBA" id="ARBA00022679"/>
    </source>
</evidence>
<dbReference type="EMBL" id="DSUJ01000008">
    <property type="protein sequence ID" value="HFI91705.1"/>
    <property type="molecule type" value="Genomic_DNA"/>
</dbReference>
<dbReference type="Gene3D" id="2.60.420.10">
    <property type="entry name" value="Maltose phosphorylase, domain 3"/>
    <property type="match status" value="1"/>
</dbReference>
<evidence type="ECO:0000259" key="4">
    <source>
        <dbReference type="Pfam" id="PF17167"/>
    </source>
</evidence>
<evidence type="ECO:0000256" key="1">
    <source>
        <dbReference type="ARBA" id="ARBA00022676"/>
    </source>
</evidence>
<dbReference type="GO" id="GO:0030246">
    <property type="term" value="F:carbohydrate binding"/>
    <property type="evidence" value="ECO:0007669"/>
    <property type="project" value="InterPro"/>
</dbReference>
<dbReference type="InterPro" id="IPR010383">
    <property type="entry name" value="Glyco_hydrolase_94_b-supersand"/>
</dbReference>